<dbReference type="PANTHER" id="PTHR46900">
    <property type="entry name" value="TYROSINE-PROTEIN PHOSPHATASE NON-RECEPTOR TYPE 13"/>
    <property type="match status" value="1"/>
</dbReference>
<dbReference type="InterPro" id="IPR036034">
    <property type="entry name" value="PDZ_sf"/>
</dbReference>
<dbReference type="SMART" id="SM00228">
    <property type="entry name" value="PDZ"/>
    <property type="match status" value="2"/>
</dbReference>
<dbReference type="AlphaFoldDB" id="A0A3Q3WXY1"/>
<dbReference type="Ensembl" id="ENSMMOT00000014484.1">
    <property type="protein sequence ID" value="ENSMMOP00000014254.1"/>
    <property type="gene ID" value="ENSMMOG00000010907.1"/>
</dbReference>
<dbReference type="InterPro" id="IPR052074">
    <property type="entry name" value="NonRcpt_TyrProt_Phosphatase"/>
</dbReference>
<evidence type="ECO:0000313" key="4">
    <source>
        <dbReference type="Proteomes" id="UP000261620"/>
    </source>
</evidence>
<protein>
    <recommendedName>
        <fullName evidence="2">PDZ domain-containing protein</fullName>
    </recommendedName>
</protein>
<dbReference type="InterPro" id="IPR001478">
    <property type="entry name" value="PDZ"/>
</dbReference>
<dbReference type="STRING" id="94237.ENSMMOP00000014254"/>
<evidence type="ECO:0000256" key="1">
    <source>
        <dbReference type="SAM" id="MobiDB-lite"/>
    </source>
</evidence>
<keyword evidence="4" id="KW-1185">Reference proteome</keyword>
<dbReference type="PROSITE" id="PS50106">
    <property type="entry name" value="PDZ"/>
    <property type="match status" value="2"/>
</dbReference>
<dbReference type="Pfam" id="PF00595">
    <property type="entry name" value="PDZ"/>
    <property type="match status" value="2"/>
</dbReference>
<proteinExistence type="predicted"/>
<accession>A0A3Q3WXY1</accession>
<sequence length="269" mass="29999">MVCVYLSEQEHLLTCPSTAHTNLNHLHVCIDVVNDDVICVVHMTGDRLLEVDGSNLRGVTHQQAVECLKRTGEVVNLLLEREPTVILDPRPDSPCPPLAHSPSHAQPPRTEVSMETTLSGRAKDYSFVTDENTHEVVLKKSLSGLGFSFNISQLHSGPDRGSVVRIKRLFPGQPALESGHLREGDIILSVNKEPVKDLSYQVFNPYRFIFLFLPPPPYQEFYIPLHCWEGLAANGRASTVWRWCQVHQPARRAVSNPMTRSSTSVAAAH</sequence>
<feature type="region of interest" description="Disordered" evidence="1">
    <location>
        <begin position="89"/>
        <end position="111"/>
    </location>
</feature>
<reference evidence="3" key="1">
    <citation type="submission" date="2025-08" db="UniProtKB">
        <authorList>
            <consortium name="Ensembl"/>
        </authorList>
    </citation>
    <scope>IDENTIFICATION</scope>
</reference>
<evidence type="ECO:0000259" key="2">
    <source>
        <dbReference type="PROSITE" id="PS50106"/>
    </source>
</evidence>
<dbReference type="PANTHER" id="PTHR46900:SF4">
    <property type="entry name" value="FERM AND PDZ DOMAIN CONTAINING 2"/>
    <property type="match status" value="1"/>
</dbReference>
<reference evidence="3" key="2">
    <citation type="submission" date="2025-09" db="UniProtKB">
        <authorList>
            <consortium name="Ensembl"/>
        </authorList>
    </citation>
    <scope>IDENTIFICATION</scope>
</reference>
<feature type="domain" description="PDZ" evidence="2">
    <location>
        <begin position="45"/>
        <end position="83"/>
    </location>
</feature>
<dbReference type="SUPFAM" id="SSF50156">
    <property type="entry name" value="PDZ domain-like"/>
    <property type="match status" value="2"/>
</dbReference>
<evidence type="ECO:0000313" key="3">
    <source>
        <dbReference type="Ensembl" id="ENSMMOP00000014254.1"/>
    </source>
</evidence>
<feature type="domain" description="PDZ" evidence="2">
    <location>
        <begin position="135"/>
        <end position="201"/>
    </location>
</feature>
<dbReference type="Gene3D" id="2.30.42.10">
    <property type="match status" value="2"/>
</dbReference>
<organism evidence="3 4">
    <name type="scientific">Mola mola</name>
    <name type="common">Ocean sunfish</name>
    <name type="synonym">Tetraodon mola</name>
    <dbReference type="NCBI Taxonomy" id="94237"/>
    <lineage>
        <taxon>Eukaryota</taxon>
        <taxon>Metazoa</taxon>
        <taxon>Chordata</taxon>
        <taxon>Craniata</taxon>
        <taxon>Vertebrata</taxon>
        <taxon>Euteleostomi</taxon>
        <taxon>Actinopterygii</taxon>
        <taxon>Neopterygii</taxon>
        <taxon>Teleostei</taxon>
        <taxon>Neoteleostei</taxon>
        <taxon>Acanthomorphata</taxon>
        <taxon>Eupercaria</taxon>
        <taxon>Tetraodontiformes</taxon>
        <taxon>Molidae</taxon>
        <taxon>Mola</taxon>
    </lineage>
</organism>
<dbReference type="Proteomes" id="UP000261620">
    <property type="component" value="Unplaced"/>
</dbReference>
<name>A0A3Q3WXY1_MOLML</name>